<evidence type="ECO:0000313" key="3">
    <source>
        <dbReference type="Proteomes" id="UP001163046"/>
    </source>
</evidence>
<accession>A0A9X0CVJ3</accession>
<evidence type="ECO:0000313" key="2">
    <source>
        <dbReference type="EMBL" id="KAJ7374954.1"/>
    </source>
</evidence>
<name>A0A9X0CVJ3_9CNID</name>
<keyword evidence="3" id="KW-1185">Reference proteome</keyword>
<dbReference type="OrthoDB" id="2126698at2759"/>
<comment type="caution">
    <text evidence="2">The sequence shown here is derived from an EMBL/GenBank/DDBJ whole genome shotgun (WGS) entry which is preliminary data.</text>
</comment>
<evidence type="ECO:0000256" key="1">
    <source>
        <dbReference type="ARBA" id="ARBA00010199"/>
    </source>
</evidence>
<protein>
    <submittedName>
        <fullName evidence="2">Uncharacterized protein</fullName>
    </submittedName>
</protein>
<proteinExistence type="inferred from homology"/>
<sequence length="82" mass="8795">MADDAENTAEPNNPFEIHLVFVGRIGEVELAAGTLAISFINVTGPSLYVGLGSAVETLGSQAFGAKNFRYGWCLYCREGYGF</sequence>
<dbReference type="GO" id="GO:0042910">
    <property type="term" value="F:xenobiotic transmembrane transporter activity"/>
    <property type="evidence" value="ECO:0007669"/>
    <property type="project" value="InterPro"/>
</dbReference>
<reference evidence="2" key="1">
    <citation type="submission" date="2023-01" db="EMBL/GenBank/DDBJ databases">
        <title>Genome assembly of the deep-sea coral Lophelia pertusa.</title>
        <authorList>
            <person name="Herrera S."/>
            <person name="Cordes E."/>
        </authorList>
    </citation>
    <scope>NUCLEOTIDE SEQUENCE</scope>
    <source>
        <strain evidence="2">USNM1676648</strain>
        <tissue evidence="2">Polyp</tissue>
    </source>
</reference>
<dbReference type="GO" id="GO:0015297">
    <property type="term" value="F:antiporter activity"/>
    <property type="evidence" value="ECO:0007669"/>
    <property type="project" value="InterPro"/>
</dbReference>
<comment type="similarity">
    <text evidence="1">Belongs to the multi antimicrobial extrusion (MATE) (TC 2.A.66.1) family.</text>
</comment>
<dbReference type="AlphaFoldDB" id="A0A9X0CVJ3"/>
<dbReference type="Pfam" id="PF01554">
    <property type="entry name" value="MatE"/>
    <property type="match status" value="1"/>
</dbReference>
<gene>
    <name evidence="2" type="ORF">OS493_005314</name>
</gene>
<dbReference type="GO" id="GO:0016020">
    <property type="term" value="C:membrane"/>
    <property type="evidence" value="ECO:0007669"/>
    <property type="project" value="InterPro"/>
</dbReference>
<organism evidence="2 3">
    <name type="scientific">Desmophyllum pertusum</name>
    <dbReference type="NCBI Taxonomy" id="174260"/>
    <lineage>
        <taxon>Eukaryota</taxon>
        <taxon>Metazoa</taxon>
        <taxon>Cnidaria</taxon>
        <taxon>Anthozoa</taxon>
        <taxon>Hexacorallia</taxon>
        <taxon>Scleractinia</taxon>
        <taxon>Caryophylliina</taxon>
        <taxon>Caryophylliidae</taxon>
        <taxon>Desmophyllum</taxon>
    </lineage>
</organism>
<dbReference type="Proteomes" id="UP001163046">
    <property type="component" value="Unassembled WGS sequence"/>
</dbReference>
<dbReference type="InterPro" id="IPR002528">
    <property type="entry name" value="MATE_fam"/>
</dbReference>
<dbReference type="EMBL" id="MU826827">
    <property type="protein sequence ID" value="KAJ7374954.1"/>
    <property type="molecule type" value="Genomic_DNA"/>
</dbReference>